<protein>
    <recommendedName>
        <fullName evidence="4">Lipoprotein</fullName>
    </recommendedName>
</protein>
<evidence type="ECO:0000313" key="2">
    <source>
        <dbReference type="EMBL" id="HIU36602.1"/>
    </source>
</evidence>
<gene>
    <name evidence="2" type="ORF">IAC53_08370</name>
</gene>
<reference evidence="2" key="1">
    <citation type="submission" date="2020-10" db="EMBL/GenBank/DDBJ databases">
        <authorList>
            <person name="Gilroy R."/>
        </authorList>
    </citation>
    <scope>NUCLEOTIDE SEQUENCE</scope>
    <source>
        <strain evidence="2">ChiGjej1B1-19959</strain>
    </source>
</reference>
<reference evidence="2" key="2">
    <citation type="journal article" date="2021" name="PeerJ">
        <title>Extensive microbial diversity within the chicken gut microbiome revealed by metagenomics and culture.</title>
        <authorList>
            <person name="Gilroy R."/>
            <person name="Ravi A."/>
            <person name="Getino M."/>
            <person name="Pursley I."/>
            <person name="Horton D.L."/>
            <person name="Alikhan N.F."/>
            <person name="Baker D."/>
            <person name="Gharbi K."/>
            <person name="Hall N."/>
            <person name="Watson M."/>
            <person name="Adriaenssens E.M."/>
            <person name="Foster-Nyarko E."/>
            <person name="Jarju S."/>
            <person name="Secka A."/>
            <person name="Antonio M."/>
            <person name="Oren A."/>
            <person name="Chaudhuri R.R."/>
            <person name="La Ragione R."/>
            <person name="Hildebrand F."/>
            <person name="Pallen M.J."/>
        </authorList>
    </citation>
    <scope>NUCLEOTIDE SEQUENCE</scope>
    <source>
        <strain evidence="2">ChiGjej1B1-19959</strain>
    </source>
</reference>
<dbReference type="PROSITE" id="PS51257">
    <property type="entry name" value="PROKAR_LIPOPROTEIN"/>
    <property type="match status" value="1"/>
</dbReference>
<feature type="chain" id="PRO_5039557358" description="Lipoprotein" evidence="1">
    <location>
        <begin position="22"/>
        <end position="235"/>
    </location>
</feature>
<feature type="signal peptide" evidence="1">
    <location>
        <begin position="1"/>
        <end position="21"/>
    </location>
</feature>
<dbReference type="EMBL" id="DVMW01000047">
    <property type="protein sequence ID" value="HIU36602.1"/>
    <property type="molecule type" value="Genomic_DNA"/>
</dbReference>
<evidence type="ECO:0000256" key="1">
    <source>
        <dbReference type="SAM" id="SignalP"/>
    </source>
</evidence>
<name>A0A9D1IFY0_9FIRM</name>
<keyword evidence="1" id="KW-0732">Signal</keyword>
<dbReference type="AlphaFoldDB" id="A0A9D1IFY0"/>
<evidence type="ECO:0008006" key="4">
    <source>
        <dbReference type="Google" id="ProtNLM"/>
    </source>
</evidence>
<dbReference type="Proteomes" id="UP000824071">
    <property type="component" value="Unassembled WGS sequence"/>
</dbReference>
<sequence length="235" mass="25434">MKRKIFAAACAVLALGLLLTACGKKYLIVENDRGMEYAAVTDEEGNTVVNDDGDIVVYVTDADGEIVTDSNGDPQTNNIEFPKVIASGSTVETADFKLTMPDGWTADTAGMFRWEGDTTTYVQVVALRELEAGETLESCMETESATAQQIVEQFREEYPDTTLESSDCTVGAAADAGKRLDFRVPNADGSMLFYSENIYFVHGETLYKAEYICQKGATVPDFDLGAALGSLTFKG</sequence>
<accession>A0A9D1IFY0</accession>
<organism evidence="2 3">
    <name type="scientific">Candidatus Fimenecus excrementigallinarum</name>
    <dbReference type="NCBI Taxonomy" id="2840816"/>
    <lineage>
        <taxon>Bacteria</taxon>
        <taxon>Bacillati</taxon>
        <taxon>Bacillota</taxon>
        <taxon>Clostridia</taxon>
        <taxon>Candidatus Fimenecus</taxon>
    </lineage>
</organism>
<dbReference type="Gene3D" id="3.40.1000.10">
    <property type="entry name" value="Mog1/PsbP, alpha/beta/alpha sandwich"/>
    <property type="match status" value="1"/>
</dbReference>
<evidence type="ECO:0000313" key="3">
    <source>
        <dbReference type="Proteomes" id="UP000824071"/>
    </source>
</evidence>
<proteinExistence type="predicted"/>
<comment type="caution">
    <text evidence="2">The sequence shown here is derived from an EMBL/GenBank/DDBJ whole genome shotgun (WGS) entry which is preliminary data.</text>
</comment>